<evidence type="ECO:0000256" key="6">
    <source>
        <dbReference type="PROSITE-ProRule" id="PRU00103"/>
    </source>
</evidence>
<dbReference type="GO" id="GO:0006606">
    <property type="term" value="P:protein import into nucleus"/>
    <property type="evidence" value="ECO:0007669"/>
    <property type="project" value="InterPro"/>
</dbReference>
<reference evidence="8 9" key="1">
    <citation type="journal article" date="2018" name="Nat. Ecol. Evol.">
        <title>Pezizomycetes genomes reveal the molecular basis of ectomycorrhizal truffle lifestyle.</title>
        <authorList>
            <person name="Murat C."/>
            <person name="Payen T."/>
            <person name="Noel B."/>
            <person name="Kuo A."/>
            <person name="Morin E."/>
            <person name="Chen J."/>
            <person name="Kohler A."/>
            <person name="Krizsan K."/>
            <person name="Balestrini R."/>
            <person name="Da Silva C."/>
            <person name="Montanini B."/>
            <person name="Hainaut M."/>
            <person name="Levati E."/>
            <person name="Barry K.W."/>
            <person name="Belfiori B."/>
            <person name="Cichocki N."/>
            <person name="Clum A."/>
            <person name="Dockter R.B."/>
            <person name="Fauchery L."/>
            <person name="Guy J."/>
            <person name="Iotti M."/>
            <person name="Le Tacon F."/>
            <person name="Lindquist E.A."/>
            <person name="Lipzen A."/>
            <person name="Malagnac F."/>
            <person name="Mello A."/>
            <person name="Molinier V."/>
            <person name="Miyauchi S."/>
            <person name="Poulain J."/>
            <person name="Riccioni C."/>
            <person name="Rubini A."/>
            <person name="Sitrit Y."/>
            <person name="Splivallo R."/>
            <person name="Traeger S."/>
            <person name="Wang M."/>
            <person name="Zifcakova L."/>
            <person name="Wipf D."/>
            <person name="Zambonelli A."/>
            <person name="Paolocci F."/>
            <person name="Nowrousian M."/>
            <person name="Ottonello S."/>
            <person name="Baldrian P."/>
            <person name="Spatafora J.W."/>
            <person name="Henrissat B."/>
            <person name="Nagy L.G."/>
            <person name="Aury J.M."/>
            <person name="Wincker P."/>
            <person name="Grigoriev I.V."/>
            <person name="Bonfante P."/>
            <person name="Martin F.M."/>
        </authorList>
    </citation>
    <scope>NUCLEOTIDE SEQUENCE [LARGE SCALE GENOMIC DNA]</scope>
    <source>
        <strain evidence="8 9">RN42</strain>
    </source>
</reference>
<accession>A0A3N4IIW3</accession>
<evidence type="ECO:0000256" key="1">
    <source>
        <dbReference type="ARBA" id="ARBA00004496"/>
    </source>
</evidence>
<evidence type="ECO:0000313" key="9">
    <source>
        <dbReference type="Proteomes" id="UP000275078"/>
    </source>
</evidence>
<sequence>MSWQPEGDSFAQLAGLLSDSLNGQDHAKSTQALAMLNQAQQSPTIINYFTYIFLHPEPPAGMNQQAYHHVRQGAGISLKNQVRQHLLKMAPEDMEYLKGQILNGFKDPNFQIRKLTGNVIAEIVKQGGILGWTDLITLLIAIAEGNCPSFGTVTPEAQEAAMDALQKVCTDNRKQLEKEYNGSRPLDVLIPKFIEFTASPSAKVRMYALSSINVFLPSKSQSVIVHIDALLQALFRLAADPQNDVQKVVCRAFVYLIEIRPDKVAPHIPGIVDYMLVQQQKTDDEELALDAAEFWLSTGEHDQLKHALGPFLPKIIPVLLRSMVYSEDEIARLGGEGEDAHLEDRAEDMKPIFAKSKQRLPNGQTAEDGSVAKTPGEIALDELSDGELEDDESEDEFGILDDPEDEWNLRKCSAAGLDVLSNVYNDTILDMVLPYLKDSLRSEDWSHREAAVLALGAVAAGCMAGMTPHLPELIPFLVSLLHDKEPLVRQITCWTLGRYASWASHLESAQLRKQYFEPMMEGILMRMLDGNKRVQEAAVSAFANLEEQSKTMITPYIEPIVRQFVLAMEKYKDRNMYILYDCIQTLAEHVGVALAEPRIVNILMPGLINRWKVVKDDSRELFPLLECLSYVATALGKDFAPFSEPIFNRCISIIRKNLELYAQGIQAGDYDIGEWPDKDFLVTSIDLLSAIIQALDSDSAALVNSSQPPFFELLKICMADQSADVRQSAYALLGDCAIYVFPQLQPYLPQVMALLIEELDISKKLSKKDEFHSGFSAVNNACWSCGEIALQQGAGLSPYVSRLYERLLNIIQTPNISSSLTENAAIALGRIGIGSYEELAPHLESFAYPFLDALADVAETDEKDTALRGFSMVVSRNPEAMESCLVPYFTMIASYEEPGEELMELFRQTLQGYKQFIRDFDGFLAQLPEGERERLRQRYSV</sequence>
<dbReference type="PANTHER" id="PTHR10527">
    <property type="entry name" value="IMPORTIN BETA"/>
    <property type="match status" value="1"/>
</dbReference>
<dbReference type="Proteomes" id="UP000275078">
    <property type="component" value="Unassembled WGS sequence"/>
</dbReference>
<dbReference type="Pfam" id="PF13513">
    <property type="entry name" value="HEAT_EZ"/>
    <property type="match status" value="1"/>
</dbReference>
<dbReference type="InterPro" id="IPR011989">
    <property type="entry name" value="ARM-like"/>
</dbReference>
<evidence type="ECO:0000256" key="3">
    <source>
        <dbReference type="ARBA" id="ARBA00022490"/>
    </source>
</evidence>
<dbReference type="EMBL" id="ML119654">
    <property type="protein sequence ID" value="RPA85367.1"/>
    <property type="molecule type" value="Genomic_DNA"/>
</dbReference>
<dbReference type="InterPro" id="IPR021133">
    <property type="entry name" value="HEAT_type_2"/>
</dbReference>
<dbReference type="FunFam" id="1.25.10.10:FF:000219">
    <property type="entry name" value="Importin subunit beta-2"/>
    <property type="match status" value="1"/>
</dbReference>
<gene>
    <name evidence="8" type="ORF">BJ508DRAFT_7713</name>
</gene>
<keyword evidence="3" id="KW-0963">Cytoplasm</keyword>
<comment type="subcellular location">
    <subcellularLocation>
        <location evidence="1">Cytoplasm</location>
    </subcellularLocation>
</comment>
<proteinExistence type="predicted"/>
<evidence type="ECO:0000256" key="7">
    <source>
        <dbReference type="SAM" id="MobiDB-lite"/>
    </source>
</evidence>
<evidence type="ECO:0000313" key="8">
    <source>
        <dbReference type="EMBL" id="RPA85367.1"/>
    </source>
</evidence>
<keyword evidence="2" id="KW-0813">Transport</keyword>
<dbReference type="PROSITE" id="PS50077">
    <property type="entry name" value="HEAT_REPEAT"/>
    <property type="match status" value="1"/>
</dbReference>
<keyword evidence="5" id="KW-0653">Protein transport</keyword>
<dbReference type="FunFam" id="1.25.10.10:FF:000313">
    <property type="entry name" value="Importin beta-2 subunit, putative"/>
    <property type="match status" value="1"/>
</dbReference>
<protein>
    <submittedName>
        <fullName evidence="8">ARM repeat-containing protein</fullName>
    </submittedName>
</protein>
<evidence type="ECO:0000256" key="2">
    <source>
        <dbReference type="ARBA" id="ARBA00022448"/>
    </source>
</evidence>
<dbReference type="InterPro" id="IPR040122">
    <property type="entry name" value="Importin_beta"/>
</dbReference>
<evidence type="ECO:0000256" key="5">
    <source>
        <dbReference type="ARBA" id="ARBA00022927"/>
    </source>
</evidence>
<dbReference type="AlphaFoldDB" id="A0A3N4IIW3"/>
<dbReference type="SUPFAM" id="SSF48371">
    <property type="entry name" value="ARM repeat"/>
    <property type="match status" value="1"/>
</dbReference>
<dbReference type="STRING" id="1160509.A0A3N4IIW3"/>
<name>A0A3N4IIW3_ASCIM</name>
<dbReference type="InterPro" id="IPR016024">
    <property type="entry name" value="ARM-type_fold"/>
</dbReference>
<keyword evidence="9" id="KW-1185">Reference proteome</keyword>
<feature type="repeat" description="HEAT" evidence="6">
    <location>
        <begin position="473"/>
        <end position="511"/>
    </location>
</feature>
<dbReference type="Gene3D" id="1.25.10.10">
    <property type="entry name" value="Leucine-rich Repeat Variant"/>
    <property type="match status" value="2"/>
</dbReference>
<feature type="region of interest" description="Disordered" evidence="7">
    <location>
        <begin position="355"/>
        <end position="377"/>
    </location>
</feature>
<keyword evidence="4" id="KW-0677">Repeat</keyword>
<dbReference type="OrthoDB" id="951172at2759"/>
<dbReference type="GO" id="GO:0005737">
    <property type="term" value="C:cytoplasm"/>
    <property type="evidence" value="ECO:0007669"/>
    <property type="project" value="UniProtKB-SubCell"/>
</dbReference>
<organism evidence="8 9">
    <name type="scientific">Ascobolus immersus RN42</name>
    <dbReference type="NCBI Taxonomy" id="1160509"/>
    <lineage>
        <taxon>Eukaryota</taxon>
        <taxon>Fungi</taxon>
        <taxon>Dikarya</taxon>
        <taxon>Ascomycota</taxon>
        <taxon>Pezizomycotina</taxon>
        <taxon>Pezizomycetes</taxon>
        <taxon>Pezizales</taxon>
        <taxon>Ascobolaceae</taxon>
        <taxon>Ascobolus</taxon>
    </lineage>
</organism>
<evidence type="ECO:0000256" key="4">
    <source>
        <dbReference type="ARBA" id="ARBA00022737"/>
    </source>
</evidence>